<feature type="region of interest" description="Disordered" evidence="1">
    <location>
        <begin position="131"/>
        <end position="184"/>
    </location>
</feature>
<name>A0ABR3JBK3_9AGAR</name>
<proteinExistence type="predicted"/>
<evidence type="ECO:0000313" key="2">
    <source>
        <dbReference type="EMBL" id="KAL0952808.1"/>
    </source>
</evidence>
<feature type="region of interest" description="Disordered" evidence="1">
    <location>
        <begin position="207"/>
        <end position="246"/>
    </location>
</feature>
<dbReference type="Proteomes" id="UP001556367">
    <property type="component" value="Unassembled WGS sequence"/>
</dbReference>
<dbReference type="EMBL" id="JASNQZ010000010">
    <property type="protein sequence ID" value="KAL0952808.1"/>
    <property type="molecule type" value="Genomic_DNA"/>
</dbReference>
<organism evidence="2 3">
    <name type="scientific">Hohenbuehelia grisea</name>
    <dbReference type="NCBI Taxonomy" id="104357"/>
    <lineage>
        <taxon>Eukaryota</taxon>
        <taxon>Fungi</taxon>
        <taxon>Dikarya</taxon>
        <taxon>Basidiomycota</taxon>
        <taxon>Agaricomycotina</taxon>
        <taxon>Agaricomycetes</taxon>
        <taxon>Agaricomycetidae</taxon>
        <taxon>Agaricales</taxon>
        <taxon>Pleurotineae</taxon>
        <taxon>Pleurotaceae</taxon>
        <taxon>Hohenbuehelia</taxon>
    </lineage>
</organism>
<sequence length="353" mass="38230">MLDVFKMKAFELDPIFETWNDCPMFTGNPKKDPAVNDWLKQVKEGCQARNVPKEVWHKAGQHFMGDKAKQRLNELKTVMAKVHGGHYRWNWEKFKIAMRNMGWNIDTSVTEPVKVQGRPSGIWWLPMGAKKTEEPESIDTSSTPQRPTLPSSRSDTLWLMRKNSSKGEAKSDKSDSNKELAVVPRPVPVKSKTIDVSFWPSLKGTSKDEKDLAVARPEHAKSKSDGSVPTRSVTKPDLPSKGNANDDSVTTVAHAPTWLLNACNALDFLTTEHPKVMTTISAVLITVGAIPAAVSAVPALSGSAGGAILASGAAHAVGAIATGVGNWLKAQADGQVQVSNMTVATVEGTTKVK</sequence>
<evidence type="ECO:0000256" key="1">
    <source>
        <dbReference type="SAM" id="MobiDB-lite"/>
    </source>
</evidence>
<accession>A0ABR3JBK3</accession>
<reference evidence="3" key="1">
    <citation type="submission" date="2024-06" db="EMBL/GenBank/DDBJ databases">
        <title>Multi-omics analyses provide insights into the biosynthesis of the anticancer antibiotic pleurotin in Hohenbuehelia grisea.</title>
        <authorList>
            <person name="Weaver J.A."/>
            <person name="Alberti F."/>
        </authorList>
    </citation>
    <scope>NUCLEOTIDE SEQUENCE [LARGE SCALE GENOMIC DNA]</scope>
    <source>
        <strain evidence="3">T-177</strain>
    </source>
</reference>
<keyword evidence="3" id="KW-1185">Reference proteome</keyword>
<gene>
    <name evidence="2" type="ORF">HGRIS_007033</name>
</gene>
<evidence type="ECO:0000313" key="3">
    <source>
        <dbReference type="Proteomes" id="UP001556367"/>
    </source>
</evidence>
<feature type="compositionally biased region" description="Polar residues" evidence="1">
    <location>
        <begin position="138"/>
        <end position="155"/>
    </location>
</feature>
<feature type="compositionally biased region" description="Basic and acidic residues" evidence="1">
    <location>
        <begin position="207"/>
        <end position="224"/>
    </location>
</feature>
<protein>
    <submittedName>
        <fullName evidence="2">Uncharacterized protein</fullName>
    </submittedName>
</protein>
<feature type="compositionally biased region" description="Basic and acidic residues" evidence="1">
    <location>
        <begin position="165"/>
        <end position="178"/>
    </location>
</feature>
<comment type="caution">
    <text evidence="2">The sequence shown here is derived from an EMBL/GenBank/DDBJ whole genome shotgun (WGS) entry which is preliminary data.</text>
</comment>